<evidence type="ECO:0000313" key="1">
    <source>
        <dbReference type="EMBL" id="CAD5125648.1"/>
    </source>
</evidence>
<organism evidence="1 2">
    <name type="scientific">Dimorphilus gyrociliatus</name>
    <dbReference type="NCBI Taxonomy" id="2664684"/>
    <lineage>
        <taxon>Eukaryota</taxon>
        <taxon>Metazoa</taxon>
        <taxon>Spiralia</taxon>
        <taxon>Lophotrochozoa</taxon>
        <taxon>Annelida</taxon>
        <taxon>Polychaeta</taxon>
        <taxon>Polychaeta incertae sedis</taxon>
        <taxon>Dinophilidae</taxon>
        <taxon>Dimorphilus</taxon>
    </lineage>
</organism>
<evidence type="ECO:0000313" key="2">
    <source>
        <dbReference type="Proteomes" id="UP000549394"/>
    </source>
</evidence>
<keyword evidence="2" id="KW-1185">Reference proteome</keyword>
<comment type="caution">
    <text evidence="1">The sequence shown here is derived from an EMBL/GenBank/DDBJ whole genome shotgun (WGS) entry which is preliminary data.</text>
</comment>
<gene>
    <name evidence="1" type="ORF">DGYR_LOCUS12994</name>
</gene>
<dbReference type="Proteomes" id="UP000549394">
    <property type="component" value="Unassembled WGS sequence"/>
</dbReference>
<dbReference type="EMBL" id="CAJFCJ010000028">
    <property type="protein sequence ID" value="CAD5125648.1"/>
    <property type="molecule type" value="Genomic_DNA"/>
</dbReference>
<dbReference type="AlphaFoldDB" id="A0A7I8WC13"/>
<name>A0A7I8WC13_9ANNE</name>
<accession>A0A7I8WC13</accession>
<reference evidence="1 2" key="1">
    <citation type="submission" date="2020-08" db="EMBL/GenBank/DDBJ databases">
        <authorList>
            <person name="Hejnol A."/>
        </authorList>
    </citation>
    <scope>NUCLEOTIDE SEQUENCE [LARGE SCALE GENOMIC DNA]</scope>
</reference>
<proteinExistence type="predicted"/>
<sequence>MSVQQKLRSVVSGLKNVLDNIKAVVTDVKTLIKRIDSVTSKIDACEIEDVVPKKHSWASLSSPRDSGRFSAEDSFDSVDDNYDGVYEKELDDVLEKDAGDFSDALEKLEASGRRDSEINEWIVLTFDHRPTKPFSNPLTPCSSFESGLSRLSVNLTDDLDICF</sequence>
<protein>
    <submittedName>
        <fullName evidence="1">Uncharacterized protein</fullName>
    </submittedName>
</protein>